<dbReference type="Proteomes" id="UP000800094">
    <property type="component" value="Unassembled WGS sequence"/>
</dbReference>
<dbReference type="Gene3D" id="2.60.40.1180">
    <property type="entry name" value="Golgi alpha-mannosidase II"/>
    <property type="match status" value="1"/>
</dbReference>
<dbReference type="InterPro" id="IPR013780">
    <property type="entry name" value="Glyco_hydro_b"/>
</dbReference>
<feature type="chain" id="PRO_5025412787" evidence="1">
    <location>
        <begin position="21"/>
        <end position="527"/>
    </location>
</feature>
<dbReference type="SUPFAM" id="SSF51445">
    <property type="entry name" value="(Trans)glycosidases"/>
    <property type="match status" value="1"/>
</dbReference>
<dbReference type="Gene3D" id="3.20.20.80">
    <property type="entry name" value="Glycosidases"/>
    <property type="match status" value="1"/>
</dbReference>
<sequence length="527" mass="56660">MMQKKFLSLIVAALPGAARFQHPIPVPDEVAAQSASVTATHTINLSASRPSDASAVPADFVSVGFESAFLPSYANDFSANLVASLQKRMGVPIVIRVGGTSGDRLSINPNQTEDTKCVGSNQCPDGSAATFILGPGYFDGFKKFSGAKFSIQAPIDDKSLAVNATNVRLYVNGVEKAVGKERIGTIQVGNEVQLYEPNAKAYVKDVKEAIRDVVKDLGLGDADRRFQVLDTASGVVKGGNQFGVKGIFTAGLQDVKGRIKYVGEHYYQVSGNMPTGTIQSSLLNHNAITTRFKSYTPSITYLRNNFPAISYVFSETGSALKGSTKFQSYFGAALWSVDFQLYAMSKNVSRVSGTQRPVAKHSLWIPRARLSEPGPQVRAPFYAQPFVAGFIGKSAAGKRGVVNIDLRTPFVSAYAMFEGEVVKRVAIIGLREYTGSGQRNAVQVKLKGLSDSVRSARIGRLHANAGTDAGGFDVNGKNITWQGQQWSYKVDQGKGHGEMTRGSVNVTEGELTVRLPDSEAVIVYLND</sequence>
<proteinExistence type="predicted"/>
<protein>
    <submittedName>
        <fullName evidence="3">Glycoside hydrolase family 79 protein</fullName>
    </submittedName>
</protein>
<evidence type="ECO:0000313" key="4">
    <source>
        <dbReference type="Proteomes" id="UP000800094"/>
    </source>
</evidence>
<dbReference type="InterPro" id="IPR031728">
    <property type="entry name" value="GlcAase_C"/>
</dbReference>
<keyword evidence="3" id="KW-0378">Hydrolase</keyword>
<dbReference type="InterPro" id="IPR052974">
    <property type="entry name" value="GH79_Enzymes"/>
</dbReference>
<organism evidence="3 4">
    <name type="scientific">Trematosphaeria pertusa</name>
    <dbReference type="NCBI Taxonomy" id="390896"/>
    <lineage>
        <taxon>Eukaryota</taxon>
        <taxon>Fungi</taxon>
        <taxon>Dikarya</taxon>
        <taxon>Ascomycota</taxon>
        <taxon>Pezizomycotina</taxon>
        <taxon>Dothideomycetes</taxon>
        <taxon>Pleosporomycetidae</taxon>
        <taxon>Pleosporales</taxon>
        <taxon>Massarineae</taxon>
        <taxon>Trematosphaeriaceae</taxon>
        <taxon>Trematosphaeria</taxon>
    </lineage>
</organism>
<dbReference type="OrthoDB" id="2831684at2759"/>
<dbReference type="Pfam" id="PF16862">
    <property type="entry name" value="Glyco_hydro_79C"/>
    <property type="match status" value="1"/>
</dbReference>
<feature type="signal peptide" evidence="1">
    <location>
        <begin position="1"/>
        <end position="20"/>
    </location>
</feature>
<dbReference type="GO" id="GO:0016787">
    <property type="term" value="F:hydrolase activity"/>
    <property type="evidence" value="ECO:0007669"/>
    <property type="project" value="UniProtKB-KW"/>
</dbReference>
<keyword evidence="1" id="KW-0732">Signal</keyword>
<evidence type="ECO:0000259" key="2">
    <source>
        <dbReference type="Pfam" id="PF16862"/>
    </source>
</evidence>
<dbReference type="PANTHER" id="PTHR36183:SF2">
    <property type="entry name" value="BETA-GLUCURONIDASE C-TERMINAL DOMAIN-CONTAINING PROTEIN"/>
    <property type="match status" value="1"/>
</dbReference>
<dbReference type="InterPro" id="IPR017853">
    <property type="entry name" value="GH"/>
</dbReference>
<keyword evidence="4" id="KW-1185">Reference proteome</keyword>
<dbReference type="AlphaFoldDB" id="A0A6A6I5S5"/>
<name>A0A6A6I5S5_9PLEO</name>
<reference evidence="3" key="1">
    <citation type="journal article" date="2020" name="Stud. Mycol.">
        <title>101 Dothideomycetes genomes: a test case for predicting lifestyles and emergence of pathogens.</title>
        <authorList>
            <person name="Haridas S."/>
            <person name="Albert R."/>
            <person name="Binder M."/>
            <person name="Bloem J."/>
            <person name="Labutti K."/>
            <person name="Salamov A."/>
            <person name="Andreopoulos B."/>
            <person name="Baker S."/>
            <person name="Barry K."/>
            <person name="Bills G."/>
            <person name="Bluhm B."/>
            <person name="Cannon C."/>
            <person name="Castanera R."/>
            <person name="Culley D."/>
            <person name="Daum C."/>
            <person name="Ezra D."/>
            <person name="Gonzalez J."/>
            <person name="Henrissat B."/>
            <person name="Kuo A."/>
            <person name="Liang C."/>
            <person name="Lipzen A."/>
            <person name="Lutzoni F."/>
            <person name="Magnuson J."/>
            <person name="Mondo S."/>
            <person name="Nolan M."/>
            <person name="Ohm R."/>
            <person name="Pangilinan J."/>
            <person name="Park H.-J."/>
            <person name="Ramirez L."/>
            <person name="Alfaro M."/>
            <person name="Sun H."/>
            <person name="Tritt A."/>
            <person name="Yoshinaga Y."/>
            <person name="Zwiers L.-H."/>
            <person name="Turgeon B."/>
            <person name="Goodwin S."/>
            <person name="Spatafora J."/>
            <person name="Crous P."/>
            <person name="Grigoriev I."/>
        </authorList>
    </citation>
    <scope>NUCLEOTIDE SEQUENCE</scope>
    <source>
        <strain evidence="3">CBS 122368</strain>
    </source>
</reference>
<accession>A0A6A6I5S5</accession>
<evidence type="ECO:0000313" key="3">
    <source>
        <dbReference type="EMBL" id="KAF2245302.1"/>
    </source>
</evidence>
<dbReference type="GeneID" id="54584961"/>
<dbReference type="EMBL" id="ML987200">
    <property type="protein sequence ID" value="KAF2245302.1"/>
    <property type="molecule type" value="Genomic_DNA"/>
</dbReference>
<dbReference type="PANTHER" id="PTHR36183">
    <property type="entry name" value="BETA-GLUCURONIDASE"/>
    <property type="match status" value="1"/>
</dbReference>
<evidence type="ECO:0000256" key="1">
    <source>
        <dbReference type="SAM" id="SignalP"/>
    </source>
</evidence>
<gene>
    <name evidence="3" type="ORF">BU26DRAFT_542206</name>
</gene>
<dbReference type="RefSeq" id="XP_033680306.1">
    <property type="nucleotide sequence ID" value="XM_033831631.1"/>
</dbReference>
<feature type="domain" description="Beta-glucuronidase C-terminal" evidence="2">
    <location>
        <begin position="413"/>
        <end position="522"/>
    </location>
</feature>